<feature type="compositionally biased region" description="Polar residues" evidence="10">
    <location>
        <begin position="572"/>
        <end position="586"/>
    </location>
</feature>
<dbReference type="PROSITE" id="PS50157">
    <property type="entry name" value="ZINC_FINGER_C2H2_2"/>
    <property type="match status" value="2"/>
</dbReference>
<feature type="domain" description="C2H2-type" evidence="11">
    <location>
        <begin position="19"/>
        <end position="48"/>
    </location>
</feature>
<keyword evidence="5" id="KW-0862">Zinc</keyword>
<dbReference type="SMART" id="SM00355">
    <property type="entry name" value="ZnF_C2H2"/>
    <property type="match status" value="2"/>
</dbReference>
<feature type="compositionally biased region" description="Basic and acidic residues" evidence="10">
    <location>
        <begin position="351"/>
        <end position="362"/>
    </location>
</feature>
<feature type="domain" description="C2H2-type" evidence="11">
    <location>
        <begin position="49"/>
        <end position="78"/>
    </location>
</feature>
<dbReference type="AlphaFoldDB" id="A0A409YBN5"/>
<evidence type="ECO:0000313" key="12">
    <source>
        <dbReference type="EMBL" id="PPR00427.1"/>
    </source>
</evidence>
<feature type="compositionally biased region" description="Polar residues" evidence="10">
    <location>
        <begin position="467"/>
        <end position="482"/>
    </location>
</feature>
<feature type="compositionally biased region" description="Low complexity" evidence="10">
    <location>
        <begin position="516"/>
        <end position="568"/>
    </location>
</feature>
<dbReference type="PANTHER" id="PTHR47428:SF1">
    <property type="entry name" value="REGULATORY PROTEIN MIG1-RELATED"/>
    <property type="match status" value="1"/>
</dbReference>
<sequence length="742" mass="81276">MVSSIQDHHPADKPVARPYKCPYALCGRAFSRLEHQTRHIRTHTGEKPFVCTFPSCEKRFSRSDELTRHSRIHNNDHASNPNSSSTKKSSKQKVDFPISQDSFSQPRDLDAATIRAKKKARSRANSDDEGESYARPTSINDYEIPLSRRSNHQLPTINQATPTVSSAFNTLSTVAMDELYALERQEAYRRAEYEARHAEALRRAERHPPLSAIDPHPHSQPQSRHRLSKSATTSPITRNSVLDDRNYFGLSSERDWHASNTPTPFPSRPSDEDTTIREQQYERDRSAVRVGSKRRLSGPAWMAPPQQHDPPIVHSRSSGHLVDSMRANNYSSHHASWNHPYHHPQHHPQAHRRDGPSIHDESPSPNSSDSEPLPPHNPTHSPSRIFHLQGGSQGHSPPHHSSAVRTTSSSEIAFTPSTSPFLGPLRTLNIHSTNPSRAPSPILLPPPTANTRSFDSRDGPYIAGEESLSNSRAGSTFGSPPSANLLHRGASKQSVQRRSDNILFSASSFQSYGPHSASQSQLPTPQLSSGPSSSGSSPASVAHGISNPITSGTTSGTISASSSRAPSPLHWTRSTGSPQSTAQPAPTTHLAHSLRMAFGMTPIHSHPPSRRSSPPPPALPRNTSWSASASSPFYQHLPQNHYAPSASFGLASVPPSRSNSPPIKLPPLKTIAALDRKDGEKSTGVKTSEDAKDQSKQAEIDEKKAKFELPRFSEFEASTRLPVSSTIPATSDARMSIDFVRS</sequence>
<dbReference type="EMBL" id="NHTK01001311">
    <property type="protein sequence ID" value="PPR00427.1"/>
    <property type="molecule type" value="Genomic_DNA"/>
</dbReference>
<proteinExistence type="predicted"/>
<dbReference type="InParanoid" id="A0A409YBN5"/>
<feature type="compositionally biased region" description="Polar residues" evidence="10">
    <location>
        <begin position="229"/>
        <end position="240"/>
    </location>
</feature>
<keyword evidence="3" id="KW-0677">Repeat</keyword>
<feature type="region of interest" description="Disordered" evidence="10">
    <location>
        <begin position="253"/>
        <end position="318"/>
    </location>
</feature>
<evidence type="ECO:0000313" key="13">
    <source>
        <dbReference type="Proteomes" id="UP000284842"/>
    </source>
</evidence>
<comment type="caution">
    <text evidence="12">The sequence shown here is derived from an EMBL/GenBank/DDBJ whole genome shotgun (WGS) entry which is preliminary data.</text>
</comment>
<keyword evidence="7" id="KW-0804">Transcription</keyword>
<feature type="region of interest" description="Disordered" evidence="10">
    <location>
        <begin position="331"/>
        <end position="496"/>
    </location>
</feature>
<feature type="region of interest" description="Disordered" evidence="10">
    <location>
        <begin position="68"/>
        <end position="145"/>
    </location>
</feature>
<feature type="compositionally biased region" description="Basic residues" evidence="10">
    <location>
        <begin position="340"/>
        <end position="350"/>
    </location>
</feature>
<evidence type="ECO:0000256" key="2">
    <source>
        <dbReference type="ARBA" id="ARBA00022723"/>
    </source>
</evidence>
<feature type="region of interest" description="Disordered" evidence="10">
    <location>
        <begin position="675"/>
        <end position="702"/>
    </location>
</feature>
<evidence type="ECO:0000256" key="8">
    <source>
        <dbReference type="ARBA" id="ARBA00023242"/>
    </source>
</evidence>
<evidence type="ECO:0000256" key="3">
    <source>
        <dbReference type="ARBA" id="ARBA00022737"/>
    </source>
</evidence>
<evidence type="ECO:0000256" key="4">
    <source>
        <dbReference type="ARBA" id="ARBA00022771"/>
    </source>
</evidence>
<feature type="region of interest" description="Disordered" evidence="10">
    <location>
        <begin position="513"/>
        <end position="624"/>
    </location>
</feature>
<keyword evidence="8" id="KW-0539">Nucleus</keyword>
<keyword evidence="4 9" id="KW-0863">Zinc-finger</keyword>
<dbReference type="GO" id="GO:0008270">
    <property type="term" value="F:zinc ion binding"/>
    <property type="evidence" value="ECO:0007669"/>
    <property type="project" value="UniProtKB-KW"/>
</dbReference>
<dbReference type="GO" id="GO:0005737">
    <property type="term" value="C:cytoplasm"/>
    <property type="evidence" value="ECO:0007669"/>
    <property type="project" value="TreeGrafter"/>
</dbReference>
<reference evidence="12 13" key="1">
    <citation type="journal article" date="2018" name="Evol. Lett.">
        <title>Horizontal gene cluster transfer increased hallucinogenic mushroom diversity.</title>
        <authorList>
            <person name="Reynolds H.T."/>
            <person name="Vijayakumar V."/>
            <person name="Gluck-Thaler E."/>
            <person name="Korotkin H.B."/>
            <person name="Matheny P.B."/>
            <person name="Slot J.C."/>
        </authorList>
    </citation>
    <scope>NUCLEOTIDE SEQUENCE [LARGE SCALE GENOMIC DNA]</scope>
    <source>
        <strain evidence="12 13">2629</strain>
    </source>
</reference>
<dbReference type="InterPro" id="IPR036236">
    <property type="entry name" value="Znf_C2H2_sf"/>
</dbReference>
<dbReference type="GO" id="GO:0005634">
    <property type="term" value="C:nucleus"/>
    <property type="evidence" value="ECO:0007669"/>
    <property type="project" value="UniProtKB-SubCell"/>
</dbReference>
<comment type="subcellular location">
    <subcellularLocation>
        <location evidence="1">Nucleus</location>
    </subcellularLocation>
</comment>
<dbReference type="InterPro" id="IPR051007">
    <property type="entry name" value="creA/MIG_C2H2-ZnF"/>
</dbReference>
<feature type="compositionally biased region" description="Basic and acidic residues" evidence="10">
    <location>
        <begin position="269"/>
        <end position="287"/>
    </location>
</feature>
<evidence type="ECO:0000256" key="6">
    <source>
        <dbReference type="ARBA" id="ARBA00023015"/>
    </source>
</evidence>
<protein>
    <recommendedName>
        <fullName evidence="11">C2H2-type domain-containing protein</fullName>
    </recommendedName>
</protein>
<keyword evidence="2" id="KW-0479">Metal-binding</keyword>
<dbReference type="GO" id="GO:0000981">
    <property type="term" value="F:DNA-binding transcription factor activity, RNA polymerase II-specific"/>
    <property type="evidence" value="ECO:0007669"/>
    <property type="project" value="UniProtKB-ARBA"/>
</dbReference>
<evidence type="ECO:0000256" key="10">
    <source>
        <dbReference type="SAM" id="MobiDB-lite"/>
    </source>
</evidence>
<gene>
    <name evidence="12" type="ORF">CVT24_004488</name>
</gene>
<dbReference type="GO" id="GO:0000978">
    <property type="term" value="F:RNA polymerase II cis-regulatory region sequence-specific DNA binding"/>
    <property type="evidence" value="ECO:0007669"/>
    <property type="project" value="TreeGrafter"/>
</dbReference>
<dbReference type="FunFam" id="3.30.160.60:FF:000125">
    <property type="entry name" value="Putative zinc finger protein 143"/>
    <property type="match status" value="1"/>
</dbReference>
<evidence type="ECO:0000256" key="1">
    <source>
        <dbReference type="ARBA" id="ARBA00004123"/>
    </source>
</evidence>
<name>A0A409YBN5_9AGAR</name>
<accession>A0A409YBN5</accession>
<dbReference type="FunFam" id="3.30.160.60:FF:000018">
    <property type="entry name" value="Krueppel-like factor 15"/>
    <property type="match status" value="1"/>
</dbReference>
<dbReference type="STRING" id="181874.A0A409YBN5"/>
<dbReference type="SUPFAM" id="SSF57667">
    <property type="entry name" value="beta-beta-alpha zinc fingers"/>
    <property type="match status" value="1"/>
</dbReference>
<dbReference type="Pfam" id="PF00096">
    <property type="entry name" value="zf-C2H2"/>
    <property type="match status" value="2"/>
</dbReference>
<feature type="compositionally biased region" description="Polar residues" evidence="10">
    <location>
        <begin position="403"/>
        <end position="420"/>
    </location>
</feature>
<evidence type="ECO:0000256" key="7">
    <source>
        <dbReference type="ARBA" id="ARBA00023163"/>
    </source>
</evidence>
<dbReference type="PROSITE" id="PS00028">
    <property type="entry name" value="ZINC_FINGER_C2H2_1"/>
    <property type="match status" value="2"/>
</dbReference>
<dbReference type="Proteomes" id="UP000284842">
    <property type="component" value="Unassembled WGS sequence"/>
</dbReference>
<dbReference type="OrthoDB" id="654211at2759"/>
<evidence type="ECO:0000256" key="5">
    <source>
        <dbReference type="ARBA" id="ARBA00022833"/>
    </source>
</evidence>
<keyword evidence="6" id="KW-0805">Transcription regulation</keyword>
<evidence type="ECO:0000256" key="9">
    <source>
        <dbReference type="PROSITE-ProRule" id="PRU00042"/>
    </source>
</evidence>
<keyword evidence="13" id="KW-1185">Reference proteome</keyword>
<dbReference type="InterPro" id="IPR013087">
    <property type="entry name" value="Znf_C2H2_type"/>
</dbReference>
<dbReference type="GO" id="GO:0000433">
    <property type="term" value="P:carbon catabolite repression of transcription from RNA polymerase II promoter by glucose"/>
    <property type="evidence" value="ECO:0007669"/>
    <property type="project" value="TreeGrafter"/>
</dbReference>
<evidence type="ECO:0000259" key="11">
    <source>
        <dbReference type="PROSITE" id="PS50157"/>
    </source>
</evidence>
<dbReference type="Gene3D" id="3.30.160.60">
    <property type="entry name" value="Classic Zinc Finger"/>
    <property type="match status" value="2"/>
</dbReference>
<feature type="region of interest" description="Disordered" evidence="10">
    <location>
        <begin position="209"/>
        <end position="240"/>
    </location>
</feature>
<dbReference type="PANTHER" id="PTHR47428">
    <property type="entry name" value="REGULATORY PROTEIN MIG1-RELATED"/>
    <property type="match status" value="1"/>
</dbReference>
<organism evidence="12 13">
    <name type="scientific">Panaeolus cyanescens</name>
    <dbReference type="NCBI Taxonomy" id="181874"/>
    <lineage>
        <taxon>Eukaryota</taxon>
        <taxon>Fungi</taxon>
        <taxon>Dikarya</taxon>
        <taxon>Basidiomycota</taxon>
        <taxon>Agaricomycotina</taxon>
        <taxon>Agaricomycetes</taxon>
        <taxon>Agaricomycetidae</taxon>
        <taxon>Agaricales</taxon>
        <taxon>Agaricineae</taxon>
        <taxon>Galeropsidaceae</taxon>
        <taxon>Panaeolus</taxon>
    </lineage>
</organism>